<protein>
    <submittedName>
        <fullName evidence="2">Uncharacterized protein</fullName>
    </submittedName>
</protein>
<name>A0ABR4EIJ5_9PEZI</name>
<sequence length="164" mass="18236">MTAFQATGFHTSSFPSTSIGAQYHQRLTPCYSSLLHLRALVPRCLILADSVYHLLAVHDDLRPVNLRPYHCDRTSTRRPRPTKEPGYGLVDTGDRGHLAERRLPGCELSSSIQSGLSYALSLCRTFYQQRLQALVFRFPPITSCFESLGGIFGPVPCEIVANTP</sequence>
<comment type="caution">
    <text evidence="2">The sequence shown here is derived from an EMBL/GenBank/DDBJ whole genome shotgun (WGS) entry which is preliminary data.</text>
</comment>
<dbReference type="EMBL" id="JBAWTH010000050">
    <property type="protein sequence ID" value="KAL2282271.1"/>
    <property type="molecule type" value="Genomic_DNA"/>
</dbReference>
<reference evidence="2 3" key="1">
    <citation type="submission" date="2024-03" db="EMBL/GenBank/DDBJ databases">
        <title>A high-quality draft genome sequence of Diaporthe vaccinii, a causative agent of upright dieback and viscid rot disease in cranberry plants.</title>
        <authorList>
            <person name="Sarrasin M."/>
            <person name="Lang B.F."/>
            <person name="Burger G."/>
        </authorList>
    </citation>
    <scope>NUCLEOTIDE SEQUENCE [LARGE SCALE GENOMIC DNA]</scope>
    <source>
        <strain evidence="2 3">IS7</strain>
    </source>
</reference>
<gene>
    <name evidence="2" type="ORF">FJTKL_10895</name>
</gene>
<organism evidence="2 3">
    <name type="scientific">Diaporthe vaccinii</name>
    <dbReference type="NCBI Taxonomy" id="105482"/>
    <lineage>
        <taxon>Eukaryota</taxon>
        <taxon>Fungi</taxon>
        <taxon>Dikarya</taxon>
        <taxon>Ascomycota</taxon>
        <taxon>Pezizomycotina</taxon>
        <taxon>Sordariomycetes</taxon>
        <taxon>Sordariomycetidae</taxon>
        <taxon>Diaporthales</taxon>
        <taxon>Diaporthaceae</taxon>
        <taxon>Diaporthe</taxon>
        <taxon>Diaporthe eres species complex</taxon>
    </lineage>
</organism>
<feature type="region of interest" description="Disordered" evidence="1">
    <location>
        <begin position="72"/>
        <end position="91"/>
    </location>
</feature>
<keyword evidence="3" id="KW-1185">Reference proteome</keyword>
<accession>A0ABR4EIJ5</accession>
<evidence type="ECO:0000256" key="1">
    <source>
        <dbReference type="SAM" id="MobiDB-lite"/>
    </source>
</evidence>
<evidence type="ECO:0000313" key="2">
    <source>
        <dbReference type="EMBL" id="KAL2282271.1"/>
    </source>
</evidence>
<evidence type="ECO:0000313" key="3">
    <source>
        <dbReference type="Proteomes" id="UP001600888"/>
    </source>
</evidence>
<dbReference type="Proteomes" id="UP001600888">
    <property type="component" value="Unassembled WGS sequence"/>
</dbReference>
<proteinExistence type="predicted"/>